<evidence type="ECO:0000313" key="12">
    <source>
        <dbReference type="Proteomes" id="UP000620124"/>
    </source>
</evidence>
<dbReference type="PROSITE" id="PS00344">
    <property type="entry name" value="GATA_ZN_FINGER_1"/>
    <property type="match status" value="1"/>
</dbReference>
<dbReference type="PRINTS" id="PR00619">
    <property type="entry name" value="GATAZNFINGER"/>
</dbReference>
<dbReference type="InterPro" id="IPR013088">
    <property type="entry name" value="Znf_NHR/GATA"/>
</dbReference>
<feature type="compositionally biased region" description="Low complexity" evidence="9">
    <location>
        <begin position="171"/>
        <end position="186"/>
    </location>
</feature>
<dbReference type="GO" id="GO:0000978">
    <property type="term" value="F:RNA polymerase II cis-regulatory region sequence-specific DNA binding"/>
    <property type="evidence" value="ECO:0007669"/>
    <property type="project" value="TreeGrafter"/>
</dbReference>
<keyword evidence="12" id="KW-1185">Reference proteome</keyword>
<evidence type="ECO:0000256" key="9">
    <source>
        <dbReference type="SAM" id="MobiDB-lite"/>
    </source>
</evidence>
<dbReference type="InterPro" id="IPR000679">
    <property type="entry name" value="Znf_GATA"/>
</dbReference>
<dbReference type="Pfam" id="PF00320">
    <property type="entry name" value="GATA"/>
    <property type="match status" value="1"/>
</dbReference>
<feature type="domain" description="GATA-type" evidence="10">
    <location>
        <begin position="192"/>
        <end position="245"/>
    </location>
</feature>
<dbReference type="SUPFAM" id="SSF57716">
    <property type="entry name" value="Glucocorticoid receptor-like (DNA-binding domain)"/>
    <property type="match status" value="1"/>
</dbReference>
<sequence length="535" mass="55548">MPVASTKNRATCRGPARCRPRPLPIPPPPHTTRTPPPPRTLHPTLPLHPIRPRHTPPPTPSLPPPHSSKEAETETGGRGQHVGGGTCPGDGRCDGTGGTSACSGCPTWNNSRLAATAAQNPSSNSNGGKFASALNNPATSAIVAAAPTPSAEEPASMRQILNPTPPPANAPSPKNGTPAPEAAAPATPTAGKINALACGNCGTSTTPLWRRDDVGNNICNACGLYFKLHGTHRPTSMKKTVIKRRKRVPAAGTVPGDGANAMSDQAAAEALVAVGRSRVSATSSPHPASSHPHPTDEDAEDAPRRKRQRRKAPTAAAEEEAAAREREAIQREQEQRDRKRPWFPSAVHGHNGSFENGLPPLERGFPSFPGNTTPGGYMRSPSAGSVPSRGGAGSPAAGASSVSAGPGGYTLPPVRQSSGYYHDGGSANGNSNNGSVAVNGGAPLTVEDLERHYFTLHESRRKTEELLRETERIMQSVKRGLDELRAAQAGEGAGSGGANGATGGPEMVPLRERERGRSREGVNVWPVNGDAAGRE</sequence>
<feature type="compositionally biased region" description="Gly residues" evidence="9">
    <location>
        <begin position="76"/>
        <end position="86"/>
    </location>
</feature>
<feature type="region of interest" description="Disordered" evidence="9">
    <location>
        <begin position="486"/>
        <end position="535"/>
    </location>
</feature>
<reference evidence="11" key="1">
    <citation type="submission" date="2020-05" db="EMBL/GenBank/DDBJ databases">
        <title>Mycena genomes resolve the evolution of fungal bioluminescence.</title>
        <authorList>
            <person name="Tsai I.J."/>
        </authorList>
    </citation>
    <scope>NUCLEOTIDE SEQUENCE</scope>
    <source>
        <strain evidence="11">CCC161011</strain>
    </source>
</reference>
<dbReference type="OrthoDB" id="515401at2759"/>
<feature type="compositionally biased region" description="Low complexity" evidence="9">
    <location>
        <begin position="280"/>
        <end position="292"/>
    </location>
</feature>
<evidence type="ECO:0000256" key="7">
    <source>
        <dbReference type="ARBA" id="ARBA00023242"/>
    </source>
</evidence>
<dbReference type="FunFam" id="3.30.50.10:FF:000007">
    <property type="entry name" value="Nitrogen regulatory AreA, N-terminal"/>
    <property type="match status" value="1"/>
</dbReference>
<feature type="region of interest" description="Disordered" evidence="9">
    <location>
        <begin position="1"/>
        <end position="86"/>
    </location>
</feature>
<feature type="compositionally biased region" description="Low complexity" evidence="9">
    <location>
        <begin position="146"/>
        <end position="156"/>
    </location>
</feature>
<accession>A0A8H6XSD6</accession>
<feature type="compositionally biased region" description="Low complexity" evidence="9">
    <location>
        <begin position="424"/>
        <end position="441"/>
    </location>
</feature>
<feature type="compositionally biased region" description="Low complexity" evidence="9">
    <location>
        <begin position="379"/>
        <end position="404"/>
    </location>
</feature>
<keyword evidence="7" id="KW-0539">Nucleus</keyword>
<dbReference type="PANTHER" id="PTHR10071:SF335">
    <property type="entry name" value="IRON-SENSING TRANSCRIPTIONAL REPRESSOR-RELATED"/>
    <property type="match status" value="1"/>
</dbReference>
<feature type="compositionally biased region" description="Pro residues" evidence="9">
    <location>
        <begin position="55"/>
        <end position="66"/>
    </location>
</feature>
<proteinExistence type="predicted"/>
<organism evidence="11 12">
    <name type="scientific">Mycena venus</name>
    <dbReference type="NCBI Taxonomy" id="2733690"/>
    <lineage>
        <taxon>Eukaryota</taxon>
        <taxon>Fungi</taxon>
        <taxon>Dikarya</taxon>
        <taxon>Basidiomycota</taxon>
        <taxon>Agaricomycotina</taxon>
        <taxon>Agaricomycetes</taxon>
        <taxon>Agaricomycetidae</taxon>
        <taxon>Agaricales</taxon>
        <taxon>Marasmiineae</taxon>
        <taxon>Mycenaceae</taxon>
        <taxon>Mycena</taxon>
    </lineage>
</organism>
<dbReference type="AlphaFoldDB" id="A0A8H6XSD6"/>
<evidence type="ECO:0000256" key="4">
    <source>
        <dbReference type="ARBA" id="ARBA00022833"/>
    </source>
</evidence>
<keyword evidence="5" id="KW-0805">Transcription regulation</keyword>
<dbReference type="Proteomes" id="UP000620124">
    <property type="component" value="Unassembled WGS sequence"/>
</dbReference>
<keyword evidence="4" id="KW-0862">Zinc</keyword>
<comment type="subcellular location">
    <subcellularLocation>
        <location evidence="1">Nucleus</location>
    </subcellularLocation>
</comment>
<dbReference type="CDD" id="cd00202">
    <property type="entry name" value="ZnF_GATA"/>
    <property type="match status" value="1"/>
</dbReference>
<keyword evidence="6" id="KW-0804">Transcription</keyword>
<feature type="compositionally biased region" description="Gly residues" evidence="9">
    <location>
        <begin position="491"/>
        <end position="503"/>
    </location>
</feature>
<dbReference type="Gene3D" id="3.30.50.10">
    <property type="entry name" value="Erythroid Transcription Factor GATA-1, subunit A"/>
    <property type="match status" value="1"/>
</dbReference>
<evidence type="ECO:0000256" key="1">
    <source>
        <dbReference type="ARBA" id="ARBA00004123"/>
    </source>
</evidence>
<comment type="caution">
    <text evidence="11">The sequence shown here is derived from an EMBL/GenBank/DDBJ whole genome shotgun (WGS) entry which is preliminary data.</text>
</comment>
<dbReference type="GO" id="GO:0000981">
    <property type="term" value="F:DNA-binding transcription factor activity, RNA polymerase II-specific"/>
    <property type="evidence" value="ECO:0007669"/>
    <property type="project" value="TreeGrafter"/>
</dbReference>
<protein>
    <recommendedName>
        <fullName evidence="10">GATA-type domain-containing protein</fullName>
    </recommendedName>
</protein>
<evidence type="ECO:0000256" key="6">
    <source>
        <dbReference type="ARBA" id="ARBA00023163"/>
    </source>
</evidence>
<dbReference type="GO" id="GO:0008270">
    <property type="term" value="F:zinc ion binding"/>
    <property type="evidence" value="ECO:0007669"/>
    <property type="project" value="UniProtKB-KW"/>
</dbReference>
<feature type="region of interest" description="Disordered" evidence="9">
    <location>
        <begin position="274"/>
        <end position="441"/>
    </location>
</feature>
<evidence type="ECO:0000313" key="11">
    <source>
        <dbReference type="EMBL" id="KAF7345577.1"/>
    </source>
</evidence>
<gene>
    <name evidence="11" type="ORF">MVEN_01576400</name>
</gene>
<feature type="compositionally biased region" description="Basic and acidic residues" evidence="9">
    <location>
        <begin position="509"/>
        <end position="520"/>
    </location>
</feature>
<keyword evidence="3 8" id="KW-0863">Zinc-finger</keyword>
<evidence type="ECO:0000259" key="10">
    <source>
        <dbReference type="PROSITE" id="PS50114"/>
    </source>
</evidence>
<keyword evidence="2" id="KW-0479">Metal-binding</keyword>
<feature type="region of interest" description="Disordered" evidence="9">
    <location>
        <begin position="146"/>
        <end position="186"/>
    </location>
</feature>
<dbReference type="SMART" id="SM00401">
    <property type="entry name" value="ZnF_GATA"/>
    <property type="match status" value="1"/>
</dbReference>
<evidence type="ECO:0000256" key="8">
    <source>
        <dbReference type="PROSITE-ProRule" id="PRU00094"/>
    </source>
</evidence>
<dbReference type="PANTHER" id="PTHR10071">
    <property type="entry name" value="TRANSCRIPTION FACTOR GATA FAMILY MEMBER"/>
    <property type="match status" value="1"/>
</dbReference>
<dbReference type="PROSITE" id="PS50114">
    <property type="entry name" value="GATA_ZN_FINGER_2"/>
    <property type="match status" value="1"/>
</dbReference>
<dbReference type="InterPro" id="IPR039355">
    <property type="entry name" value="Transcription_factor_GATA"/>
</dbReference>
<dbReference type="GO" id="GO:0000122">
    <property type="term" value="P:negative regulation of transcription by RNA polymerase II"/>
    <property type="evidence" value="ECO:0007669"/>
    <property type="project" value="TreeGrafter"/>
</dbReference>
<dbReference type="EMBL" id="JACAZI010000013">
    <property type="protein sequence ID" value="KAF7345577.1"/>
    <property type="molecule type" value="Genomic_DNA"/>
</dbReference>
<evidence type="ECO:0000256" key="2">
    <source>
        <dbReference type="ARBA" id="ARBA00022723"/>
    </source>
</evidence>
<feature type="compositionally biased region" description="Basic and acidic residues" evidence="9">
    <location>
        <begin position="321"/>
        <end position="337"/>
    </location>
</feature>
<evidence type="ECO:0000256" key="5">
    <source>
        <dbReference type="ARBA" id="ARBA00023015"/>
    </source>
</evidence>
<feature type="compositionally biased region" description="Pro residues" evidence="9">
    <location>
        <begin position="21"/>
        <end position="40"/>
    </location>
</feature>
<name>A0A8H6XSD6_9AGAR</name>
<evidence type="ECO:0000256" key="3">
    <source>
        <dbReference type="ARBA" id="ARBA00022771"/>
    </source>
</evidence>
<dbReference type="GO" id="GO:0005634">
    <property type="term" value="C:nucleus"/>
    <property type="evidence" value="ECO:0007669"/>
    <property type="project" value="UniProtKB-SubCell"/>
</dbReference>
<dbReference type="GO" id="GO:0045944">
    <property type="term" value="P:positive regulation of transcription by RNA polymerase II"/>
    <property type="evidence" value="ECO:0007669"/>
    <property type="project" value="TreeGrafter"/>
</dbReference>